<protein>
    <submittedName>
        <fullName evidence="1">Uncharacterized protein</fullName>
    </submittedName>
</protein>
<accession>A0AA87CHQ1</accession>
<dbReference type="EMBL" id="BK063677">
    <property type="protein sequence ID" value="DBA35392.1"/>
    <property type="molecule type" value="Genomic_DNA"/>
</dbReference>
<proteinExistence type="predicted"/>
<reference evidence="1 2" key="1">
    <citation type="journal article" date="2023" name="Nat. Microbiol.">
        <title>A compendium of viruses from methanogenic archaea reveals their diversity and adaptations to the gut environment.</title>
        <authorList>
            <person name="Medvedeva S."/>
            <person name="Borrel G."/>
            <person name="Krupovic M."/>
            <person name="Gribaldo S."/>
        </authorList>
    </citation>
    <scope>NUCLEOTIDE SEQUENCE [LARGE SCALE GENOMIC DNA]</scope>
</reference>
<gene>
    <name evidence="1" type="ORF">vir080_00019</name>
</gene>
<keyword evidence="2" id="KW-1185">Reference proteome</keyword>
<sequence length="60" mass="7187">MKEVWHKVLRDKHESFKWSLLIDAAIETVRKHKQDYLLSKCGVAEPSQRQPTRNKKEIQK</sequence>
<evidence type="ECO:0000313" key="1">
    <source>
        <dbReference type="EMBL" id="DBA35392.1"/>
    </source>
</evidence>
<dbReference type="Proteomes" id="UP001302529">
    <property type="component" value="Segment"/>
</dbReference>
<dbReference type="GeneID" id="300198808"/>
<evidence type="ECO:0000313" key="2">
    <source>
        <dbReference type="Proteomes" id="UP001302529"/>
    </source>
</evidence>
<name>A0AA87CHQ1_9CAUD</name>
<dbReference type="RefSeq" id="YP_013605355.1">
    <property type="nucleotide sequence ID" value="NC_133305.1"/>
</dbReference>
<organism evidence="1 2">
    <name type="scientific">Caudoviricetes sp. vir080</name>
    <dbReference type="NCBI Taxonomy" id="3068353"/>
    <lineage>
        <taxon>Viruses</taxon>
        <taxon>Duplodnaviria</taxon>
        <taxon>Heunggongvirae</taxon>
        <taxon>Uroviricota</taxon>
        <taxon>Caudoviricetes</taxon>
    </lineage>
</organism>